<keyword evidence="6 11" id="KW-0540">Nuclease</keyword>
<evidence type="ECO:0000256" key="4">
    <source>
        <dbReference type="ARBA" id="ARBA00011245"/>
    </source>
</evidence>
<evidence type="ECO:0000256" key="11">
    <source>
        <dbReference type="HAMAP-Rule" id="MF_00042"/>
    </source>
</evidence>
<dbReference type="Gene3D" id="3.30.420.10">
    <property type="entry name" value="Ribonuclease H-like superfamily/Ribonuclease H"/>
    <property type="match status" value="1"/>
</dbReference>
<evidence type="ECO:0000256" key="3">
    <source>
        <dbReference type="ARBA" id="ARBA00005300"/>
    </source>
</evidence>
<accession>A0A1I4ZB79</accession>
<dbReference type="RefSeq" id="WP_092005868.1">
    <property type="nucleotide sequence ID" value="NZ_FOUR01000009.1"/>
</dbReference>
<dbReference type="NCBIfam" id="NF001236">
    <property type="entry name" value="PRK00203.1"/>
    <property type="match status" value="1"/>
</dbReference>
<organism evidence="13 14">
    <name type="scientific">Marinobacter pelagius</name>
    <dbReference type="NCBI Taxonomy" id="379482"/>
    <lineage>
        <taxon>Bacteria</taxon>
        <taxon>Pseudomonadati</taxon>
        <taxon>Pseudomonadota</taxon>
        <taxon>Gammaproteobacteria</taxon>
        <taxon>Pseudomonadales</taxon>
        <taxon>Marinobacteraceae</taxon>
        <taxon>Marinobacter</taxon>
    </lineage>
</organism>
<dbReference type="PROSITE" id="PS50879">
    <property type="entry name" value="RNASE_H_1"/>
    <property type="match status" value="1"/>
</dbReference>
<keyword evidence="14" id="KW-1185">Reference proteome</keyword>
<evidence type="ECO:0000256" key="5">
    <source>
        <dbReference type="ARBA" id="ARBA00012180"/>
    </source>
</evidence>
<evidence type="ECO:0000313" key="14">
    <source>
        <dbReference type="Proteomes" id="UP000199339"/>
    </source>
</evidence>
<comment type="cofactor">
    <cofactor evidence="11">
        <name>Mg(2+)</name>
        <dbReference type="ChEBI" id="CHEBI:18420"/>
    </cofactor>
    <text evidence="11">Binds 1 Mg(2+) ion per subunit. May bind a second metal ion at a regulatory site, or after substrate binding.</text>
</comment>
<feature type="domain" description="RNase H type-1" evidence="12">
    <location>
        <begin position="1"/>
        <end position="142"/>
    </location>
</feature>
<dbReference type="Proteomes" id="UP000199339">
    <property type="component" value="Unassembled WGS sequence"/>
</dbReference>
<comment type="similarity">
    <text evidence="3 11">Belongs to the RNase H family.</text>
</comment>
<dbReference type="SUPFAM" id="SSF53098">
    <property type="entry name" value="Ribonuclease H-like"/>
    <property type="match status" value="1"/>
</dbReference>
<evidence type="ECO:0000256" key="1">
    <source>
        <dbReference type="ARBA" id="ARBA00000077"/>
    </source>
</evidence>
<dbReference type="Pfam" id="PF00075">
    <property type="entry name" value="RNase_H"/>
    <property type="match status" value="1"/>
</dbReference>
<evidence type="ECO:0000313" key="13">
    <source>
        <dbReference type="EMBL" id="SFN47531.1"/>
    </source>
</evidence>
<keyword evidence="9 11" id="KW-0378">Hydrolase</keyword>
<dbReference type="InterPro" id="IPR050092">
    <property type="entry name" value="RNase_H"/>
</dbReference>
<dbReference type="GO" id="GO:0003676">
    <property type="term" value="F:nucleic acid binding"/>
    <property type="evidence" value="ECO:0007669"/>
    <property type="project" value="InterPro"/>
</dbReference>
<dbReference type="GO" id="GO:0005737">
    <property type="term" value="C:cytoplasm"/>
    <property type="evidence" value="ECO:0007669"/>
    <property type="project" value="UniProtKB-SubCell"/>
</dbReference>
<dbReference type="CDD" id="cd09278">
    <property type="entry name" value="RNase_HI_prokaryote_like"/>
    <property type="match status" value="1"/>
</dbReference>
<sequence length="147" mass="16529">MADKVILYTDGACKGNPGRGGWGVVLRYGDVKKTMHGGELHTTNNRMELMAAIRGLEALKRPCDVELYTDSQYVRKGITEWMAGWKRNGWKTAAKKPVKNDDLWRELDAETARHRVNWHWVKGHAGVPDNELADELANRGVAELSEA</sequence>
<protein>
    <recommendedName>
        <fullName evidence="5 11">Ribonuclease H</fullName>
        <shortName evidence="11">RNase H</shortName>
        <ecNumber evidence="5 11">3.1.26.4</ecNumber>
    </recommendedName>
</protein>
<evidence type="ECO:0000256" key="9">
    <source>
        <dbReference type="ARBA" id="ARBA00022801"/>
    </source>
</evidence>
<evidence type="ECO:0000256" key="2">
    <source>
        <dbReference type="ARBA" id="ARBA00004065"/>
    </source>
</evidence>
<proteinExistence type="inferred from homology"/>
<comment type="subunit">
    <text evidence="4 11">Monomer.</text>
</comment>
<dbReference type="GO" id="GO:0004523">
    <property type="term" value="F:RNA-DNA hybrid ribonuclease activity"/>
    <property type="evidence" value="ECO:0007669"/>
    <property type="project" value="UniProtKB-UniRule"/>
</dbReference>
<comment type="catalytic activity">
    <reaction evidence="1 11">
        <text>Endonucleolytic cleavage to 5'-phosphomonoester.</text>
        <dbReference type="EC" id="3.1.26.4"/>
    </reaction>
</comment>
<evidence type="ECO:0000256" key="10">
    <source>
        <dbReference type="ARBA" id="ARBA00022842"/>
    </source>
</evidence>
<keyword evidence="10 11" id="KW-0460">Magnesium</keyword>
<keyword evidence="8 11" id="KW-0255">Endonuclease</keyword>
<keyword evidence="7 11" id="KW-0479">Metal-binding</keyword>
<reference evidence="14" key="1">
    <citation type="submission" date="2016-10" db="EMBL/GenBank/DDBJ databases">
        <authorList>
            <person name="Varghese N."/>
            <person name="Submissions S."/>
        </authorList>
    </citation>
    <scope>NUCLEOTIDE SEQUENCE [LARGE SCALE GENOMIC DNA]</scope>
    <source>
        <strain evidence="14">CGMCC 1.6775</strain>
    </source>
</reference>
<comment type="subcellular location">
    <subcellularLocation>
        <location evidence="11">Cytoplasm</location>
    </subcellularLocation>
</comment>
<dbReference type="InterPro" id="IPR002156">
    <property type="entry name" value="RNaseH_domain"/>
</dbReference>
<evidence type="ECO:0000256" key="8">
    <source>
        <dbReference type="ARBA" id="ARBA00022759"/>
    </source>
</evidence>
<dbReference type="FunFam" id="3.30.420.10:FF:000089">
    <property type="entry name" value="Ribonuclease H"/>
    <property type="match status" value="1"/>
</dbReference>
<dbReference type="EC" id="3.1.26.4" evidence="5 11"/>
<dbReference type="HAMAP" id="MF_00042">
    <property type="entry name" value="RNase_H"/>
    <property type="match status" value="1"/>
</dbReference>
<dbReference type="InterPro" id="IPR022892">
    <property type="entry name" value="RNaseHI"/>
</dbReference>
<keyword evidence="11" id="KW-0963">Cytoplasm</keyword>
<feature type="binding site" evidence="11">
    <location>
        <position position="10"/>
    </location>
    <ligand>
        <name>Mg(2+)</name>
        <dbReference type="ChEBI" id="CHEBI:18420"/>
        <label>1</label>
    </ligand>
</feature>
<feature type="binding site" evidence="11">
    <location>
        <position position="70"/>
    </location>
    <ligand>
        <name>Mg(2+)</name>
        <dbReference type="ChEBI" id="CHEBI:18420"/>
        <label>1</label>
    </ligand>
</feature>
<dbReference type="InterPro" id="IPR012337">
    <property type="entry name" value="RNaseH-like_sf"/>
</dbReference>
<feature type="binding site" evidence="11">
    <location>
        <position position="48"/>
    </location>
    <ligand>
        <name>Mg(2+)</name>
        <dbReference type="ChEBI" id="CHEBI:18420"/>
        <label>1</label>
    </ligand>
</feature>
<comment type="function">
    <text evidence="2 11">Endonuclease that specifically degrades the RNA of RNA-DNA hybrids.</text>
</comment>
<name>A0A1I4ZB79_9GAMM</name>
<evidence type="ECO:0000256" key="7">
    <source>
        <dbReference type="ARBA" id="ARBA00022723"/>
    </source>
</evidence>
<evidence type="ECO:0000256" key="6">
    <source>
        <dbReference type="ARBA" id="ARBA00022722"/>
    </source>
</evidence>
<dbReference type="PANTHER" id="PTHR10642">
    <property type="entry name" value="RIBONUCLEASE H1"/>
    <property type="match status" value="1"/>
</dbReference>
<dbReference type="OrthoDB" id="7845843at2"/>
<dbReference type="InterPro" id="IPR036397">
    <property type="entry name" value="RNaseH_sf"/>
</dbReference>
<dbReference type="GO" id="GO:0043137">
    <property type="term" value="P:DNA replication, removal of RNA primer"/>
    <property type="evidence" value="ECO:0007669"/>
    <property type="project" value="TreeGrafter"/>
</dbReference>
<evidence type="ECO:0000259" key="12">
    <source>
        <dbReference type="PROSITE" id="PS50879"/>
    </source>
</evidence>
<dbReference type="GO" id="GO:0000287">
    <property type="term" value="F:magnesium ion binding"/>
    <property type="evidence" value="ECO:0007669"/>
    <property type="project" value="UniProtKB-UniRule"/>
</dbReference>
<feature type="binding site" evidence="11">
    <location>
        <position position="10"/>
    </location>
    <ligand>
        <name>Mg(2+)</name>
        <dbReference type="ChEBI" id="CHEBI:18420"/>
        <label>2</label>
    </ligand>
</feature>
<feature type="binding site" evidence="11">
    <location>
        <position position="134"/>
    </location>
    <ligand>
        <name>Mg(2+)</name>
        <dbReference type="ChEBI" id="CHEBI:18420"/>
        <label>2</label>
    </ligand>
</feature>
<dbReference type="PANTHER" id="PTHR10642:SF26">
    <property type="entry name" value="RIBONUCLEASE H1"/>
    <property type="match status" value="1"/>
</dbReference>
<dbReference type="EMBL" id="FOUR01000009">
    <property type="protein sequence ID" value="SFN47531.1"/>
    <property type="molecule type" value="Genomic_DNA"/>
</dbReference>
<dbReference type="AlphaFoldDB" id="A0A1I4ZB79"/>
<gene>
    <name evidence="11" type="primary">rnhA</name>
    <name evidence="13" type="ORF">SAMN04487961_3158</name>
</gene>